<name>A0A645DQR1_9ZZZZ</name>
<keyword evidence="1" id="KW-0472">Membrane</keyword>
<sequence length="85" mass="9393">MFKAMMEFFLVFTSLHPPLIGLLPVIGGDIQYRIQDLGLRTQISKAMVFLMGQLLAASLWPLALSMPLASEGDGEHGLTRIFARC</sequence>
<dbReference type="AlphaFoldDB" id="A0A645DQR1"/>
<reference evidence="2" key="1">
    <citation type="submission" date="2019-08" db="EMBL/GenBank/DDBJ databases">
        <authorList>
            <person name="Kucharzyk K."/>
            <person name="Murdoch R.W."/>
            <person name="Higgins S."/>
            <person name="Loffler F."/>
        </authorList>
    </citation>
    <scope>NUCLEOTIDE SEQUENCE</scope>
</reference>
<keyword evidence="1" id="KW-0812">Transmembrane</keyword>
<organism evidence="2">
    <name type="scientific">bioreactor metagenome</name>
    <dbReference type="NCBI Taxonomy" id="1076179"/>
    <lineage>
        <taxon>unclassified sequences</taxon>
        <taxon>metagenomes</taxon>
        <taxon>ecological metagenomes</taxon>
    </lineage>
</organism>
<proteinExistence type="predicted"/>
<comment type="caution">
    <text evidence="2">The sequence shown here is derived from an EMBL/GenBank/DDBJ whole genome shotgun (WGS) entry which is preliminary data.</text>
</comment>
<keyword evidence="1" id="KW-1133">Transmembrane helix</keyword>
<gene>
    <name evidence="2" type="ORF">SDC9_138720</name>
</gene>
<evidence type="ECO:0000256" key="1">
    <source>
        <dbReference type="SAM" id="Phobius"/>
    </source>
</evidence>
<evidence type="ECO:0000313" key="2">
    <source>
        <dbReference type="EMBL" id="MPM91589.1"/>
    </source>
</evidence>
<feature type="transmembrane region" description="Helical" evidence="1">
    <location>
        <begin position="43"/>
        <end position="63"/>
    </location>
</feature>
<dbReference type="EMBL" id="VSSQ01038627">
    <property type="protein sequence ID" value="MPM91589.1"/>
    <property type="molecule type" value="Genomic_DNA"/>
</dbReference>
<protein>
    <submittedName>
        <fullName evidence="2">Uncharacterized protein</fullName>
    </submittedName>
</protein>
<accession>A0A645DQR1</accession>